<dbReference type="AlphaFoldDB" id="A0A2H3NIJ4"/>
<dbReference type="PANTHER" id="PTHR34107:SF4">
    <property type="entry name" value="SLL1222 PROTEIN"/>
    <property type="match status" value="1"/>
</dbReference>
<reference evidence="2 3" key="1">
    <citation type="submission" date="2017-10" db="EMBL/GenBank/DDBJ databases">
        <title>Draft genome of Longimonas halophila.</title>
        <authorList>
            <person name="Goh K.M."/>
            <person name="Shamsir M.S."/>
            <person name="Lim S.W."/>
        </authorList>
    </citation>
    <scope>NUCLEOTIDE SEQUENCE [LARGE SCALE GENOMIC DNA]</scope>
    <source>
        <strain evidence="2 3">KCTC 42399</strain>
    </source>
</reference>
<dbReference type="InterPro" id="IPR008538">
    <property type="entry name" value="Uma2"/>
</dbReference>
<organism evidence="2 3">
    <name type="scientific">Longimonas halophila</name>
    <dbReference type="NCBI Taxonomy" id="1469170"/>
    <lineage>
        <taxon>Bacteria</taxon>
        <taxon>Pseudomonadati</taxon>
        <taxon>Rhodothermota</taxon>
        <taxon>Rhodothermia</taxon>
        <taxon>Rhodothermales</taxon>
        <taxon>Salisaetaceae</taxon>
        <taxon>Longimonas</taxon>
    </lineage>
</organism>
<sequence length="194" mass="21429">MEPTTTDAPPSPPEPLPKKERYTYADYQQLPEGAPYQLIDGSLVMAPAPATRHQRIVAYLYRSLYNHAPDRGEVLFAPMDVKLSESDVLQPDLVFVSEAQRDRIGEQAIDGAPDLVMEVLSPATAHHDLTTKKRLYEVHGVREYWIIDPDSSTVEVHTNTDAGFTQHARQVDSGTASSALLDGLTVDLDSLFVA</sequence>
<dbReference type="InterPro" id="IPR011335">
    <property type="entry name" value="Restrct_endonuc-II-like"/>
</dbReference>
<evidence type="ECO:0000313" key="2">
    <source>
        <dbReference type="EMBL" id="PEN05016.1"/>
    </source>
</evidence>
<dbReference type="InterPro" id="IPR012296">
    <property type="entry name" value="Nuclease_put_TT1808"/>
</dbReference>
<dbReference type="CDD" id="cd06260">
    <property type="entry name" value="DUF820-like"/>
    <property type="match status" value="1"/>
</dbReference>
<dbReference type="OrthoDB" id="9808428at2"/>
<dbReference type="PANTHER" id="PTHR34107">
    <property type="entry name" value="SLL0198 PROTEIN-RELATED"/>
    <property type="match status" value="1"/>
</dbReference>
<dbReference type="SUPFAM" id="SSF52980">
    <property type="entry name" value="Restriction endonuclease-like"/>
    <property type="match status" value="1"/>
</dbReference>
<keyword evidence="2" id="KW-0378">Hydrolase</keyword>
<dbReference type="EMBL" id="PDEP01000018">
    <property type="protein sequence ID" value="PEN05016.1"/>
    <property type="molecule type" value="Genomic_DNA"/>
</dbReference>
<evidence type="ECO:0000259" key="1">
    <source>
        <dbReference type="Pfam" id="PF05685"/>
    </source>
</evidence>
<keyword evidence="3" id="KW-1185">Reference proteome</keyword>
<comment type="caution">
    <text evidence="2">The sequence shown here is derived from an EMBL/GenBank/DDBJ whole genome shotgun (WGS) entry which is preliminary data.</text>
</comment>
<gene>
    <name evidence="2" type="ORF">CRI93_14250</name>
</gene>
<keyword evidence="2" id="KW-0540">Nuclease</keyword>
<accession>A0A2H3NIJ4</accession>
<dbReference type="Proteomes" id="UP000221024">
    <property type="component" value="Unassembled WGS sequence"/>
</dbReference>
<feature type="domain" description="Putative restriction endonuclease" evidence="1">
    <location>
        <begin position="25"/>
        <end position="185"/>
    </location>
</feature>
<dbReference type="Gene3D" id="3.90.1570.10">
    <property type="entry name" value="tt1808, chain A"/>
    <property type="match status" value="1"/>
</dbReference>
<dbReference type="Pfam" id="PF05685">
    <property type="entry name" value="Uma2"/>
    <property type="match status" value="1"/>
</dbReference>
<name>A0A2H3NIJ4_9BACT</name>
<dbReference type="RefSeq" id="WP_098063314.1">
    <property type="nucleotide sequence ID" value="NZ_PDEP01000018.1"/>
</dbReference>
<evidence type="ECO:0000313" key="3">
    <source>
        <dbReference type="Proteomes" id="UP000221024"/>
    </source>
</evidence>
<keyword evidence="2" id="KW-0255">Endonuclease</keyword>
<proteinExistence type="predicted"/>
<protein>
    <submittedName>
        <fullName evidence="2">Restriction endonuclease</fullName>
    </submittedName>
</protein>
<dbReference type="GO" id="GO:0004519">
    <property type="term" value="F:endonuclease activity"/>
    <property type="evidence" value="ECO:0007669"/>
    <property type="project" value="UniProtKB-KW"/>
</dbReference>